<evidence type="ECO:0000256" key="1">
    <source>
        <dbReference type="SAM" id="MobiDB-lite"/>
    </source>
</evidence>
<sequence>MAGTGLPALQLRLMMTAEETCWCCSPARGRRGRSKTAANSELGDEAPRTRLGSSGLVALQRTWPHGRAGSPRSGARGKQPAGSRRWARKGEQVAGDGEHLRLSKALQQRAWLGGGPRREDPREAGSGATTMVLDSYWCSSDEESWRRGRPDLGAGAGVEQRRGWLRRTGRRRRARLVAVGHEATEARAPGHGDGRDMRGSSVRVRYLWVAARGEKKNGSGKIAGIKFKQFEFNSNGFELGLGKRKVQKMLRLLMELRKVKKGYMTKLETKSCDKKALGFIFQSKQKETHGDQENMEVFWSVGLGASQTVNGNIERSLYTEEHIAALAVEVL</sequence>
<dbReference type="EMBL" id="KD192089">
    <property type="protein sequence ID" value="EMS53645.1"/>
    <property type="molecule type" value="Genomic_DNA"/>
</dbReference>
<feature type="region of interest" description="Disordered" evidence="1">
    <location>
        <begin position="28"/>
        <end position="86"/>
    </location>
</feature>
<feature type="compositionally biased region" description="Low complexity" evidence="1">
    <location>
        <begin position="66"/>
        <end position="77"/>
    </location>
</feature>
<name>M7ZMS9_TRIUA</name>
<accession>M7ZMS9</accession>
<evidence type="ECO:0000313" key="2">
    <source>
        <dbReference type="EMBL" id="EMS53645.1"/>
    </source>
</evidence>
<proteinExistence type="predicted"/>
<dbReference type="AlphaFoldDB" id="M7ZMS9"/>
<feature type="region of interest" description="Disordered" evidence="1">
    <location>
        <begin position="107"/>
        <end position="128"/>
    </location>
</feature>
<gene>
    <name evidence="2" type="ORF">TRIUR3_27634</name>
</gene>
<protein>
    <submittedName>
        <fullName evidence="2">Uncharacterized protein</fullName>
    </submittedName>
</protein>
<organism evidence="2">
    <name type="scientific">Triticum urartu</name>
    <name type="common">Red wild einkorn</name>
    <name type="synonym">Crithodium urartu</name>
    <dbReference type="NCBI Taxonomy" id="4572"/>
    <lineage>
        <taxon>Eukaryota</taxon>
        <taxon>Viridiplantae</taxon>
        <taxon>Streptophyta</taxon>
        <taxon>Embryophyta</taxon>
        <taxon>Tracheophyta</taxon>
        <taxon>Spermatophyta</taxon>
        <taxon>Magnoliopsida</taxon>
        <taxon>Liliopsida</taxon>
        <taxon>Poales</taxon>
        <taxon>Poaceae</taxon>
        <taxon>BOP clade</taxon>
        <taxon>Pooideae</taxon>
        <taxon>Triticodae</taxon>
        <taxon>Triticeae</taxon>
        <taxon>Triticinae</taxon>
        <taxon>Triticum</taxon>
    </lineage>
</organism>
<reference evidence="2" key="1">
    <citation type="journal article" date="2013" name="Nature">
        <title>Draft genome of the wheat A-genome progenitor Triticum urartu.</title>
        <authorList>
            <person name="Ling H.Q."/>
            <person name="Zhao S."/>
            <person name="Liu D."/>
            <person name="Wang J."/>
            <person name="Sun H."/>
            <person name="Zhang C."/>
            <person name="Fan H."/>
            <person name="Li D."/>
            <person name="Dong L."/>
            <person name="Tao Y."/>
            <person name="Gao C."/>
            <person name="Wu H."/>
            <person name="Li Y."/>
            <person name="Cui Y."/>
            <person name="Guo X."/>
            <person name="Zheng S."/>
            <person name="Wang B."/>
            <person name="Yu K."/>
            <person name="Liang Q."/>
            <person name="Yang W."/>
            <person name="Lou X."/>
            <person name="Chen J."/>
            <person name="Feng M."/>
            <person name="Jian J."/>
            <person name="Zhang X."/>
            <person name="Luo G."/>
            <person name="Jiang Y."/>
            <person name="Liu J."/>
            <person name="Wang Z."/>
            <person name="Sha Y."/>
            <person name="Zhang B."/>
            <person name="Wu H."/>
            <person name="Tang D."/>
            <person name="Shen Q."/>
            <person name="Xue P."/>
            <person name="Zou S."/>
            <person name="Wang X."/>
            <person name="Liu X."/>
            <person name="Wang F."/>
            <person name="Yang Y."/>
            <person name="An X."/>
            <person name="Dong Z."/>
            <person name="Zhang K."/>
            <person name="Zhang X."/>
            <person name="Luo M.C."/>
            <person name="Dvorak J."/>
            <person name="Tong Y."/>
            <person name="Wang J."/>
            <person name="Yang H."/>
            <person name="Li Z."/>
            <person name="Wang D."/>
            <person name="Zhang A."/>
            <person name="Wang J."/>
        </authorList>
    </citation>
    <scope>NUCLEOTIDE SEQUENCE</scope>
</reference>